<evidence type="ECO:0000313" key="2">
    <source>
        <dbReference type="EMBL" id="EKN67178.1"/>
    </source>
</evidence>
<sequence length="256" mass="28578">MMKHKIKKTVLFLFVSFLTFASYAFSESNTAYANEGNFTKRTISVSGAYTVKVAPDIAYIDIAVNTLDVDAKKAQEINTENMNKVMDQLKKMGIQDKDIRTVDYRIQPRYEWINVETKREQKLLGYEVTNNIKVTINDFQKIGNIIDMTVKEGVNEVNNIAFGLSEAKKTEKYLEALKGAVNDGKIKAENIASMYGIKLSIPSMITEAGSYIPSPINYAGLQKASLGGTSFDTIESTPISGGEMEIRANINIVYEY</sequence>
<organism evidence="2 3">
    <name type="scientific">Schinkia azotoformans LMG 9581</name>
    <dbReference type="NCBI Taxonomy" id="1131731"/>
    <lineage>
        <taxon>Bacteria</taxon>
        <taxon>Bacillati</taxon>
        <taxon>Bacillota</taxon>
        <taxon>Bacilli</taxon>
        <taxon>Bacillales</taxon>
        <taxon>Bacillaceae</taxon>
        <taxon>Calidifontibacillus/Schinkia group</taxon>
        <taxon>Schinkia</taxon>
    </lineage>
</organism>
<dbReference type="EMBL" id="AJLR01000051">
    <property type="protein sequence ID" value="EKN67178.1"/>
    <property type="molecule type" value="Genomic_DNA"/>
</dbReference>
<protein>
    <recommendedName>
        <fullName evidence="4">Periplasmic immunogenic protein</fullName>
    </recommendedName>
</protein>
<dbReference type="Proteomes" id="UP000006315">
    <property type="component" value="Unassembled WGS sequence"/>
</dbReference>
<evidence type="ECO:0000256" key="1">
    <source>
        <dbReference type="SAM" id="SignalP"/>
    </source>
</evidence>
<dbReference type="PATRIC" id="fig|1131731.3.peg.2142"/>
<proteinExistence type="predicted"/>
<dbReference type="GO" id="GO:0006974">
    <property type="term" value="P:DNA damage response"/>
    <property type="evidence" value="ECO:0007669"/>
    <property type="project" value="TreeGrafter"/>
</dbReference>
<dbReference type="PANTHER" id="PTHR34387">
    <property type="entry name" value="SLR1258 PROTEIN"/>
    <property type="match status" value="1"/>
</dbReference>
<gene>
    <name evidence="2" type="ORF">BAZO_10216</name>
</gene>
<dbReference type="RefSeq" id="WP_003331344.1">
    <property type="nucleotide sequence ID" value="NZ_AJLR01000051.1"/>
</dbReference>
<dbReference type="Pfam" id="PF04402">
    <property type="entry name" value="SIMPL"/>
    <property type="match status" value="1"/>
</dbReference>
<dbReference type="Gene3D" id="3.30.110.170">
    <property type="entry name" value="Protein of unknown function (DUF541), domain 1"/>
    <property type="match status" value="1"/>
</dbReference>
<dbReference type="Gene3D" id="3.30.70.2970">
    <property type="entry name" value="Protein of unknown function (DUF541), domain 2"/>
    <property type="match status" value="1"/>
</dbReference>
<reference evidence="2 3" key="1">
    <citation type="journal article" date="2012" name="Front. Microbiol.">
        <title>Redundancy and modularity in membrane-associated dissimilatory nitrate reduction in Bacillus.</title>
        <authorList>
            <person name="Heylen K."/>
            <person name="Keltjens J."/>
        </authorList>
    </citation>
    <scope>NUCLEOTIDE SEQUENCE [LARGE SCALE GENOMIC DNA]</scope>
    <source>
        <strain evidence="2 3">LMG 9581</strain>
    </source>
</reference>
<keyword evidence="3" id="KW-1185">Reference proteome</keyword>
<dbReference type="InterPro" id="IPR007497">
    <property type="entry name" value="SIMPL/DUF541"/>
</dbReference>
<dbReference type="AlphaFoldDB" id="K6DGG8"/>
<name>K6DGG8_SCHAZ</name>
<dbReference type="PANTHER" id="PTHR34387:SF1">
    <property type="entry name" value="PERIPLASMIC IMMUNOGENIC PROTEIN"/>
    <property type="match status" value="1"/>
</dbReference>
<dbReference type="InterPro" id="IPR052022">
    <property type="entry name" value="26kDa_periplasmic_antigen"/>
</dbReference>
<evidence type="ECO:0008006" key="4">
    <source>
        <dbReference type="Google" id="ProtNLM"/>
    </source>
</evidence>
<feature type="chain" id="PRO_5039023880" description="Periplasmic immunogenic protein" evidence="1">
    <location>
        <begin position="25"/>
        <end position="256"/>
    </location>
</feature>
<evidence type="ECO:0000313" key="3">
    <source>
        <dbReference type="Proteomes" id="UP000006315"/>
    </source>
</evidence>
<accession>K6DGG8</accession>
<feature type="signal peptide" evidence="1">
    <location>
        <begin position="1"/>
        <end position="24"/>
    </location>
</feature>
<keyword evidence="1" id="KW-0732">Signal</keyword>
<comment type="caution">
    <text evidence="2">The sequence shown here is derived from an EMBL/GenBank/DDBJ whole genome shotgun (WGS) entry which is preliminary data.</text>
</comment>